<dbReference type="EMBL" id="CAJMWZ010003453">
    <property type="protein sequence ID" value="CAE6474686.1"/>
    <property type="molecule type" value="Genomic_DNA"/>
</dbReference>
<comment type="caution">
    <text evidence="5">The sequence shown here is derived from an EMBL/GenBank/DDBJ whole genome shotgun (WGS) entry which is preliminary data.</text>
</comment>
<keyword evidence="3 4" id="KW-0862">Zinc</keyword>
<dbReference type="GO" id="GO:0008270">
    <property type="term" value="F:zinc ion binding"/>
    <property type="evidence" value="ECO:0007669"/>
    <property type="project" value="InterPro"/>
</dbReference>
<evidence type="ECO:0008006" key="7">
    <source>
        <dbReference type="Google" id="ProtNLM"/>
    </source>
</evidence>
<dbReference type="PANTHER" id="PTHR43175:SF3">
    <property type="entry name" value="CARBON DISULFIDE HYDROLASE"/>
    <property type="match status" value="1"/>
</dbReference>
<feature type="binding site" evidence="4">
    <location>
        <position position="67"/>
    </location>
    <ligand>
        <name>Zn(2+)</name>
        <dbReference type="ChEBI" id="CHEBI:29105"/>
    </ligand>
</feature>
<organism evidence="5 6">
    <name type="scientific">Rhizoctonia solani</name>
    <dbReference type="NCBI Taxonomy" id="456999"/>
    <lineage>
        <taxon>Eukaryota</taxon>
        <taxon>Fungi</taxon>
        <taxon>Dikarya</taxon>
        <taxon>Basidiomycota</taxon>
        <taxon>Agaricomycotina</taxon>
        <taxon>Agaricomycetes</taxon>
        <taxon>Cantharellales</taxon>
        <taxon>Ceratobasidiaceae</taxon>
        <taxon>Rhizoctonia</taxon>
    </lineage>
</organism>
<evidence type="ECO:0000256" key="1">
    <source>
        <dbReference type="ARBA" id="ARBA00006217"/>
    </source>
</evidence>
<dbReference type="SUPFAM" id="SSF53056">
    <property type="entry name" value="beta-carbonic anhydrase, cab"/>
    <property type="match status" value="1"/>
</dbReference>
<protein>
    <recommendedName>
        <fullName evidence="7">Carbonic anhydrase</fullName>
    </recommendedName>
</protein>
<sequence>MQEIIQCDGTASWCTVRAMPTIYPLLGVHPRNAWVVRNAGGRAREALRSIIVSQNLLNTTDIHVIHHTKCGMAEYARNEAGHSEESLRLAILDKFMPNNPEANRPNTMHQLSQRQFLPIHNQRCTHVSLDKH</sequence>
<keyword evidence="2 4" id="KW-0479">Metal-binding</keyword>
<dbReference type="AlphaFoldDB" id="A0A8H3H082"/>
<dbReference type="InterPro" id="IPR036874">
    <property type="entry name" value="Carbonic_anhydrase_sf"/>
</dbReference>
<dbReference type="Proteomes" id="UP000663850">
    <property type="component" value="Unassembled WGS sequence"/>
</dbReference>
<comment type="cofactor">
    <cofactor evidence="4">
        <name>Zn(2+)</name>
        <dbReference type="ChEBI" id="CHEBI:29105"/>
    </cofactor>
    <text evidence="4">Binds 1 zinc ion per subunit.</text>
</comment>
<evidence type="ECO:0000313" key="5">
    <source>
        <dbReference type="EMBL" id="CAE6474686.1"/>
    </source>
</evidence>
<evidence type="ECO:0000256" key="3">
    <source>
        <dbReference type="ARBA" id="ARBA00022833"/>
    </source>
</evidence>
<dbReference type="Gene3D" id="3.40.1050.10">
    <property type="entry name" value="Carbonic anhydrase"/>
    <property type="match status" value="1"/>
</dbReference>
<comment type="similarity">
    <text evidence="1">Belongs to the beta-class carbonic anhydrase family.</text>
</comment>
<evidence type="ECO:0000256" key="4">
    <source>
        <dbReference type="PIRSR" id="PIRSR601765-1"/>
    </source>
</evidence>
<dbReference type="GO" id="GO:0004089">
    <property type="term" value="F:carbonate dehydratase activity"/>
    <property type="evidence" value="ECO:0007669"/>
    <property type="project" value="InterPro"/>
</dbReference>
<proteinExistence type="inferred from homology"/>
<reference evidence="5" key="1">
    <citation type="submission" date="2021-01" db="EMBL/GenBank/DDBJ databases">
        <authorList>
            <person name="Kaushik A."/>
        </authorList>
    </citation>
    <scope>NUCLEOTIDE SEQUENCE</scope>
    <source>
        <strain evidence="5">Type strain: AG8-Rh-89/</strain>
    </source>
</reference>
<evidence type="ECO:0000256" key="2">
    <source>
        <dbReference type="ARBA" id="ARBA00022723"/>
    </source>
</evidence>
<dbReference type="PANTHER" id="PTHR43175">
    <property type="entry name" value="CARBONIC ANHYDRASE"/>
    <property type="match status" value="1"/>
</dbReference>
<dbReference type="InterPro" id="IPR001765">
    <property type="entry name" value="Carbonic_anhydrase"/>
</dbReference>
<evidence type="ECO:0000313" key="6">
    <source>
        <dbReference type="Proteomes" id="UP000663850"/>
    </source>
</evidence>
<feature type="binding site" evidence="4">
    <location>
        <position position="70"/>
    </location>
    <ligand>
        <name>Zn(2+)</name>
        <dbReference type="ChEBI" id="CHEBI:29105"/>
    </ligand>
</feature>
<gene>
    <name evidence="5" type="ORF">RDB_LOCUS67050</name>
</gene>
<name>A0A8H3H082_9AGAM</name>
<accession>A0A8H3H082</accession>